<protein>
    <submittedName>
        <fullName evidence="1">Uncharacterized protein</fullName>
    </submittedName>
</protein>
<dbReference type="EMBL" id="QKLU01000004">
    <property type="protein sequence ID" value="PYF74403.1"/>
    <property type="molecule type" value="Genomic_DNA"/>
</dbReference>
<comment type="caution">
    <text evidence="1">The sequence shown here is derived from an EMBL/GenBank/DDBJ whole genome shotgun (WGS) entry which is preliminary data.</text>
</comment>
<accession>A0A318UE98</accession>
<reference evidence="1 2" key="1">
    <citation type="submission" date="2018-06" db="EMBL/GenBank/DDBJ databases">
        <title>Genomic Encyclopedia of Archaeal and Bacterial Type Strains, Phase II (KMG-II): from individual species to whole genera.</title>
        <authorList>
            <person name="Goeker M."/>
        </authorList>
    </citation>
    <scope>NUCLEOTIDE SEQUENCE [LARGE SCALE GENOMIC DNA]</scope>
    <source>
        <strain evidence="1 2">DSM 27372</strain>
    </source>
</reference>
<dbReference type="OrthoDB" id="9783680at2"/>
<dbReference type="AlphaFoldDB" id="A0A318UE98"/>
<evidence type="ECO:0000313" key="2">
    <source>
        <dbReference type="Proteomes" id="UP000248198"/>
    </source>
</evidence>
<sequence>MLKNRIDPWGNLIKTTARGAWMGNRGILHDEHQNIRRLFKLKAWLICLLEFKNRQRKVMNPGNYTELFFLDEATAFSAGHRPCFECRREDFKRFKSSWIKGNPEYGFGEKVSIQEIDNILHQERMGPHGEKITYEELLKELPDGCFMLYKSRPYVRQGKHLFSWSPFGYGSAETFSENEKVQVLTPKSVVNAFRSGYVPQINPH</sequence>
<proteinExistence type="predicted"/>
<dbReference type="RefSeq" id="WP_110831684.1">
    <property type="nucleotide sequence ID" value="NZ_QKLU01000004.1"/>
</dbReference>
<keyword evidence="2" id="KW-1185">Reference proteome</keyword>
<gene>
    <name evidence="1" type="ORF">B0O44_104574</name>
</gene>
<organism evidence="1 2">
    <name type="scientific">Pedobacter nutrimenti</name>
    <dbReference type="NCBI Taxonomy" id="1241337"/>
    <lineage>
        <taxon>Bacteria</taxon>
        <taxon>Pseudomonadati</taxon>
        <taxon>Bacteroidota</taxon>
        <taxon>Sphingobacteriia</taxon>
        <taxon>Sphingobacteriales</taxon>
        <taxon>Sphingobacteriaceae</taxon>
        <taxon>Pedobacter</taxon>
    </lineage>
</organism>
<evidence type="ECO:0000313" key="1">
    <source>
        <dbReference type="EMBL" id="PYF74403.1"/>
    </source>
</evidence>
<dbReference type="Proteomes" id="UP000248198">
    <property type="component" value="Unassembled WGS sequence"/>
</dbReference>
<name>A0A318UE98_9SPHI</name>